<proteinExistence type="predicted"/>
<feature type="domain" description="RNA polymerase sigma-70 region 2" evidence="5">
    <location>
        <begin position="22"/>
        <end position="90"/>
    </location>
</feature>
<dbReference type="InterPro" id="IPR007627">
    <property type="entry name" value="RNA_pol_sigma70_r2"/>
</dbReference>
<dbReference type="Gene3D" id="1.20.120.1810">
    <property type="match status" value="1"/>
</dbReference>
<keyword evidence="3" id="KW-0238">DNA-binding</keyword>
<dbReference type="Pfam" id="PF04542">
    <property type="entry name" value="Sigma70_r2"/>
    <property type="match status" value="1"/>
</dbReference>
<keyword evidence="4" id="KW-0804">Transcription</keyword>
<dbReference type="PANTHER" id="PTHR30385:SF4">
    <property type="entry name" value="RNA POLYMERASE SIGMA-E FACTOR"/>
    <property type="match status" value="1"/>
</dbReference>
<sequence>MTTELFREYRNNPTRQLRDRIFNHHYKLACEIAHQYRICCDEPLEDLIQLAGVGMLTAIERFDPSRSNAFSSFACPYIKGEIRHYLRDKASTVKIPRSLQSLYQRGKKLHGTDEQIAKALGCTQQQWKEAKAIGVNRNLFNIDNLLTLTLEWSEGCGGSDTVSMKRFLSALSFQEQPVKPIATTIEPSSLSQLDEANQQLIEMFFFQNEPLKEVKRTAIASGKGKDVKTLLVNAVLMING</sequence>
<organism evidence="6 7">
    <name type="scientific">Trichormus variabilis N2B</name>
    <dbReference type="NCBI Taxonomy" id="2681315"/>
    <lineage>
        <taxon>Bacteria</taxon>
        <taxon>Bacillati</taxon>
        <taxon>Cyanobacteriota</taxon>
        <taxon>Cyanophyceae</taxon>
        <taxon>Nostocales</taxon>
        <taxon>Nostocaceae</taxon>
        <taxon>Trichormus</taxon>
    </lineage>
</organism>
<keyword evidence="7" id="KW-1185">Reference proteome</keyword>
<evidence type="ECO:0000256" key="2">
    <source>
        <dbReference type="ARBA" id="ARBA00023082"/>
    </source>
</evidence>
<evidence type="ECO:0000313" key="6">
    <source>
        <dbReference type="EMBL" id="MBC1302696.1"/>
    </source>
</evidence>
<dbReference type="EMBL" id="JACKZP010000040">
    <property type="protein sequence ID" value="MBC1302696.1"/>
    <property type="molecule type" value="Genomic_DNA"/>
</dbReference>
<evidence type="ECO:0000256" key="4">
    <source>
        <dbReference type="ARBA" id="ARBA00023163"/>
    </source>
</evidence>
<name>A0ABR6S924_ANAVA</name>
<dbReference type="GeneID" id="58725283"/>
<accession>A0ABR6S924</accession>
<reference evidence="6 7" key="1">
    <citation type="submission" date="2019-11" db="EMBL/GenBank/DDBJ databases">
        <title>Comparison of genomes from free-living endosymbiotic cyanobacteria isolated from Azolla.</title>
        <authorList>
            <person name="Thiel T."/>
            <person name="Pratte B."/>
        </authorList>
    </citation>
    <scope>NUCLEOTIDE SEQUENCE [LARGE SCALE GENOMIC DNA]</scope>
    <source>
        <strain evidence="6 7">N2B</strain>
    </source>
</reference>
<dbReference type="InterPro" id="IPR014284">
    <property type="entry name" value="RNA_pol_sigma-70_dom"/>
</dbReference>
<dbReference type="Proteomes" id="UP000570851">
    <property type="component" value="Unassembled WGS sequence"/>
</dbReference>
<gene>
    <name evidence="6" type="ORF">GNE12_12310</name>
</gene>
<protein>
    <submittedName>
        <fullName evidence="6">Sigma-70 family RNA polymerase sigma factor</fullName>
    </submittedName>
</protein>
<dbReference type="InterPro" id="IPR013325">
    <property type="entry name" value="RNA_pol_sigma_r2"/>
</dbReference>
<dbReference type="PANTHER" id="PTHR30385">
    <property type="entry name" value="SIGMA FACTOR F FLAGELLAR"/>
    <property type="match status" value="1"/>
</dbReference>
<dbReference type="NCBIfam" id="TIGR02937">
    <property type="entry name" value="sigma70-ECF"/>
    <property type="match status" value="1"/>
</dbReference>
<dbReference type="SUPFAM" id="SSF88946">
    <property type="entry name" value="Sigma2 domain of RNA polymerase sigma factors"/>
    <property type="match status" value="1"/>
</dbReference>
<keyword evidence="2" id="KW-0731">Sigma factor</keyword>
<evidence type="ECO:0000313" key="7">
    <source>
        <dbReference type="Proteomes" id="UP000570851"/>
    </source>
</evidence>
<evidence type="ECO:0000256" key="1">
    <source>
        <dbReference type="ARBA" id="ARBA00023015"/>
    </source>
</evidence>
<evidence type="ECO:0000259" key="5">
    <source>
        <dbReference type="Pfam" id="PF04542"/>
    </source>
</evidence>
<evidence type="ECO:0000256" key="3">
    <source>
        <dbReference type="ARBA" id="ARBA00023125"/>
    </source>
</evidence>
<keyword evidence="1" id="KW-0805">Transcription regulation</keyword>
<dbReference type="RefSeq" id="WP_013036454.1">
    <property type="nucleotide sequence ID" value="NZ_JACKZP010000040.1"/>
</dbReference>
<comment type="caution">
    <text evidence="6">The sequence shown here is derived from an EMBL/GenBank/DDBJ whole genome shotgun (WGS) entry which is preliminary data.</text>
</comment>